<comment type="function">
    <text evidence="1">Accessory subunit of the mitochondrial membrane respiratory chain NADH dehydrogenase (Complex I), that is believed not to be involved in catalysis. Complex I functions in the transfer of electrons from NADH to the respiratory chain. The immediate electron acceptor for the enzyme is believed to be ubiquinone.</text>
</comment>
<dbReference type="PANTHER" id="PTHR20900:SF0">
    <property type="entry name" value="NADH DEHYDROGENASE [UBIQUINONE] 1 BETA SUBCOMPLEX SUBUNIT 7"/>
    <property type="match status" value="1"/>
</dbReference>
<feature type="coiled-coil region" evidence="13">
    <location>
        <begin position="105"/>
        <end position="132"/>
    </location>
</feature>
<evidence type="ECO:0000256" key="7">
    <source>
        <dbReference type="ARBA" id="ARBA00022660"/>
    </source>
</evidence>
<evidence type="ECO:0000256" key="8">
    <source>
        <dbReference type="ARBA" id="ARBA00022792"/>
    </source>
</evidence>
<evidence type="ECO:0000256" key="4">
    <source>
        <dbReference type="ARBA" id="ARBA00008006"/>
    </source>
</evidence>
<dbReference type="Pfam" id="PF05676">
    <property type="entry name" value="NDUF_B7"/>
    <property type="match status" value="1"/>
</dbReference>
<evidence type="ECO:0000256" key="13">
    <source>
        <dbReference type="SAM" id="Coils"/>
    </source>
</evidence>
<name>A0AAJ6VZ43_9ACAR</name>
<proteinExistence type="inferred from homology"/>
<reference evidence="15" key="1">
    <citation type="submission" date="2025-08" db="UniProtKB">
        <authorList>
            <consortium name="RefSeq"/>
        </authorList>
    </citation>
    <scope>IDENTIFICATION</scope>
</reference>
<evidence type="ECO:0000313" key="15">
    <source>
        <dbReference type="RefSeq" id="XP_003745763.1"/>
    </source>
</evidence>
<evidence type="ECO:0000256" key="3">
    <source>
        <dbReference type="ARBA" id="ARBA00004637"/>
    </source>
</evidence>
<dbReference type="GeneID" id="100908662"/>
<keyword evidence="14" id="KW-1185">Reference proteome</keyword>
<dbReference type="AlphaFoldDB" id="A0AAJ6VZ43"/>
<dbReference type="KEGG" id="goe:100908662"/>
<evidence type="ECO:0000256" key="5">
    <source>
        <dbReference type="ARBA" id="ARBA00018677"/>
    </source>
</evidence>
<keyword evidence="8" id="KW-0999">Mitochondrion inner membrane</keyword>
<protein>
    <recommendedName>
        <fullName evidence="5">NADH dehydrogenase [ubiquinone] 1 beta subcomplex subunit 7</fullName>
    </recommendedName>
</protein>
<keyword evidence="13" id="KW-0175">Coiled coil</keyword>
<evidence type="ECO:0000256" key="1">
    <source>
        <dbReference type="ARBA" id="ARBA00003195"/>
    </source>
</evidence>
<evidence type="ECO:0000256" key="2">
    <source>
        <dbReference type="ARBA" id="ARBA00004569"/>
    </source>
</evidence>
<comment type="similarity">
    <text evidence="4">Belongs to the complex I NDUFB7 subunit family.</text>
</comment>
<evidence type="ECO:0000256" key="6">
    <source>
        <dbReference type="ARBA" id="ARBA00022448"/>
    </source>
</evidence>
<accession>A0AAJ6VZ43</accession>
<evidence type="ECO:0000256" key="12">
    <source>
        <dbReference type="ARBA" id="ARBA00023157"/>
    </source>
</evidence>
<keyword evidence="6" id="KW-0813">Transport</keyword>
<evidence type="ECO:0000313" key="14">
    <source>
        <dbReference type="Proteomes" id="UP000694867"/>
    </source>
</evidence>
<keyword evidence="9" id="KW-0249">Electron transport</keyword>
<gene>
    <name evidence="15" type="primary">LOC100908662</name>
</gene>
<dbReference type="RefSeq" id="XP_003745763.1">
    <property type="nucleotide sequence ID" value="XM_003745715.1"/>
</dbReference>
<organism evidence="14 15">
    <name type="scientific">Galendromus occidentalis</name>
    <name type="common">western predatory mite</name>
    <dbReference type="NCBI Taxonomy" id="34638"/>
    <lineage>
        <taxon>Eukaryota</taxon>
        <taxon>Metazoa</taxon>
        <taxon>Ecdysozoa</taxon>
        <taxon>Arthropoda</taxon>
        <taxon>Chelicerata</taxon>
        <taxon>Arachnida</taxon>
        <taxon>Acari</taxon>
        <taxon>Parasitiformes</taxon>
        <taxon>Mesostigmata</taxon>
        <taxon>Gamasina</taxon>
        <taxon>Phytoseioidea</taxon>
        <taxon>Phytoseiidae</taxon>
        <taxon>Typhlodrominae</taxon>
        <taxon>Galendromus</taxon>
    </lineage>
</organism>
<evidence type="ECO:0000256" key="11">
    <source>
        <dbReference type="ARBA" id="ARBA00023136"/>
    </source>
</evidence>
<keyword evidence="11" id="KW-0472">Membrane</keyword>
<evidence type="ECO:0000256" key="10">
    <source>
        <dbReference type="ARBA" id="ARBA00023128"/>
    </source>
</evidence>
<keyword evidence="7" id="KW-0679">Respiratory chain</keyword>
<keyword evidence="12" id="KW-1015">Disulfide bond</keyword>
<dbReference type="InterPro" id="IPR008698">
    <property type="entry name" value="NDUB7"/>
</dbReference>
<keyword evidence="10" id="KW-0496">Mitochondrion</keyword>
<sequence>MGNLMGNLKTVDGYWGLQDVPYDPDAKTYPRPMKITRDPMEGFPRGRKPRVAVATEEEMISAKIEPRRRDYCAHKLIDFKTCRYTKYPFVALCAPEKHEWEQCVYDDYIIRLKEVEREIRLQERDAARAAAAAGVAA</sequence>
<dbReference type="Proteomes" id="UP000694867">
    <property type="component" value="Unplaced"/>
</dbReference>
<dbReference type="GO" id="GO:0005743">
    <property type="term" value="C:mitochondrial inner membrane"/>
    <property type="evidence" value="ECO:0007669"/>
    <property type="project" value="UniProtKB-SubCell"/>
</dbReference>
<dbReference type="CTD" id="32434"/>
<evidence type="ECO:0000256" key="9">
    <source>
        <dbReference type="ARBA" id="ARBA00022982"/>
    </source>
</evidence>
<comment type="subcellular location">
    <subcellularLocation>
        <location evidence="3">Mitochondrion inner membrane</location>
        <topology evidence="3">Peripheral membrane protein</topology>
    </subcellularLocation>
    <subcellularLocation>
        <location evidence="2">Mitochondrion intermembrane space</location>
    </subcellularLocation>
</comment>
<dbReference type="PROSITE" id="PS51808">
    <property type="entry name" value="CHCH"/>
    <property type="match status" value="1"/>
</dbReference>
<dbReference type="GO" id="GO:0005758">
    <property type="term" value="C:mitochondrial intermembrane space"/>
    <property type="evidence" value="ECO:0007669"/>
    <property type="project" value="UniProtKB-SubCell"/>
</dbReference>
<dbReference type="PANTHER" id="PTHR20900">
    <property type="entry name" value="NADH:UBIQUINONE OXIDOREDUCTASE B18-LIKE SUBUNIT"/>
    <property type="match status" value="1"/>
</dbReference>